<dbReference type="RefSeq" id="WP_282583321.1">
    <property type="nucleotide sequence ID" value="NZ_JAMOIM010000001.1"/>
</dbReference>
<keyword evidence="2" id="KW-1185">Reference proteome</keyword>
<dbReference type="EMBL" id="JAMOIM010000001">
    <property type="protein sequence ID" value="MCW6506986.1"/>
    <property type="molecule type" value="Genomic_DNA"/>
</dbReference>
<evidence type="ECO:0000313" key="2">
    <source>
        <dbReference type="Proteomes" id="UP001165667"/>
    </source>
</evidence>
<comment type="caution">
    <text evidence="1">The sequence shown here is derived from an EMBL/GenBank/DDBJ whole genome shotgun (WGS) entry which is preliminary data.</text>
</comment>
<gene>
    <name evidence="1" type="ORF">M8523_03000</name>
</gene>
<protein>
    <submittedName>
        <fullName evidence="1">Uncharacterized protein</fullName>
    </submittedName>
</protein>
<reference evidence="1" key="1">
    <citation type="submission" date="2022-05" db="EMBL/GenBank/DDBJ databases">
        <authorList>
            <person name="Pankratov T."/>
        </authorList>
    </citation>
    <scope>NUCLEOTIDE SEQUENCE</scope>
    <source>
        <strain evidence="1">BP6-180914</strain>
    </source>
</reference>
<dbReference type="Proteomes" id="UP001165667">
    <property type="component" value="Unassembled WGS sequence"/>
</dbReference>
<proteinExistence type="predicted"/>
<accession>A0AA41YTL2</accession>
<organism evidence="1 2">
    <name type="scientific">Lichenifustis flavocetrariae</name>
    <dbReference type="NCBI Taxonomy" id="2949735"/>
    <lineage>
        <taxon>Bacteria</taxon>
        <taxon>Pseudomonadati</taxon>
        <taxon>Pseudomonadota</taxon>
        <taxon>Alphaproteobacteria</taxon>
        <taxon>Hyphomicrobiales</taxon>
        <taxon>Lichenihabitantaceae</taxon>
        <taxon>Lichenifustis</taxon>
    </lineage>
</organism>
<name>A0AA41YTL2_9HYPH</name>
<evidence type="ECO:0000313" key="1">
    <source>
        <dbReference type="EMBL" id="MCW6506986.1"/>
    </source>
</evidence>
<sequence length="154" mass="17072">MATQILTTPFGVYDTTLPNHTPADPIAFAIAQHRRAYAAVLATRERSWALHELFDPQHEMEQHDEIREALTTIHGPHAPEEIATYFAADAAANAAGWDEDEAWTRFTALVPGSGQELAMWLDYTIEHADKQDTGVTLQRALRHVAAMLGDRLAA</sequence>
<dbReference type="AlphaFoldDB" id="A0AA41YTL2"/>